<comment type="subcellular location">
    <subcellularLocation>
        <location evidence="1">Cell outer membrane</location>
    </subcellularLocation>
</comment>
<dbReference type="RefSeq" id="WP_121644608.1">
    <property type="nucleotide sequence ID" value="NZ_RCWN01000001.1"/>
</dbReference>
<dbReference type="Proteomes" id="UP000281094">
    <property type="component" value="Unassembled WGS sequence"/>
</dbReference>
<keyword evidence="1" id="KW-0732">Signal</keyword>
<keyword evidence="1" id="KW-0472">Membrane</keyword>
<comment type="similarity">
    <text evidence="1">Belongs to the LptD family.</text>
</comment>
<dbReference type="InterPro" id="IPR050218">
    <property type="entry name" value="LptD"/>
</dbReference>
<name>A0A3L7JDI0_9HYPH</name>
<reference evidence="3 4" key="1">
    <citation type="submission" date="2018-10" db="EMBL/GenBank/DDBJ databases">
        <title>Notoacmeibacter sp. M2BS9Y-3-1, whole genome shotgun sequence.</title>
        <authorList>
            <person name="Tuo L."/>
        </authorList>
    </citation>
    <scope>NUCLEOTIDE SEQUENCE [LARGE SCALE GENOMIC DNA]</scope>
    <source>
        <strain evidence="3 4">M2BS9Y-3-1</strain>
    </source>
</reference>
<dbReference type="PANTHER" id="PTHR30189">
    <property type="entry name" value="LPS-ASSEMBLY PROTEIN"/>
    <property type="match status" value="1"/>
</dbReference>
<dbReference type="EMBL" id="RCWN01000001">
    <property type="protein sequence ID" value="RLQ87641.1"/>
    <property type="molecule type" value="Genomic_DNA"/>
</dbReference>
<dbReference type="HAMAP" id="MF_01411">
    <property type="entry name" value="LPS_assembly_LptD"/>
    <property type="match status" value="1"/>
</dbReference>
<keyword evidence="4" id="KW-1185">Reference proteome</keyword>
<evidence type="ECO:0000313" key="4">
    <source>
        <dbReference type="Proteomes" id="UP000281094"/>
    </source>
</evidence>
<protein>
    <recommendedName>
        <fullName evidence="1">LPS-assembly protein LptD</fullName>
    </recommendedName>
</protein>
<accession>A0A3L7JDI0</accession>
<comment type="subunit">
    <text evidence="1">Component of the lipopolysaccharide transport and assembly complex.</text>
</comment>
<dbReference type="Pfam" id="PF04453">
    <property type="entry name" value="LptD"/>
    <property type="match status" value="1"/>
</dbReference>
<dbReference type="GO" id="GO:0043165">
    <property type="term" value="P:Gram-negative-bacterium-type cell outer membrane assembly"/>
    <property type="evidence" value="ECO:0007669"/>
    <property type="project" value="UniProtKB-UniRule"/>
</dbReference>
<feature type="signal peptide" evidence="1">
    <location>
        <begin position="1"/>
        <end position="33"/>
    </location>
</feature>
<feature type="domain" description="LptD C-terminal" evidence="2">
    <location>
        <begin position="316"/>
        <end position="725"/>
    </location>
</feature>
<evidence type="ECO:0000256" key="1">
    <source>
        <dbReference type="HAMAP-Rule" id="MF_01411"/>
    </source>
</evidence>
<dbReference type="GO" id="GO:0015920">
    <property type="term" value="P:lipopolysaccharide transport"/>
    <property type="evidence" value="ECO:0007669"/>
    <property type="project" value="InterPro"/>
</dbReference>
<comment type="caution">
    <text evidence="3">The sequence shown here is derived from an EMBL/GenBank/DDBJ whole genome shotgun (WGS) entry which is preliminary data.</text>
</comment>
<comment type="function">
    <text evidence="1">Involved in the assembly of lipopolysaccharide (LPS) at the surface of the outer membrane.</text>
</comment>
<sequence precursor="true">MRGWRSKTLSTVRGLTALLLTSALTMPVHTASAAPAAPPPASDVNLASALGAPDPERMLIEAQTLEYDIDGGTVTVYGAVRIYYQGNSLVADRVTYDQKGRKLQAVGNVELVQPGGTIINAAVLDITDDFANGFVNALRVTTPNRTFFGAQSAVRQPGDVTIFNSAVYTACEPCEENPDKSPIWRIKSRRVIWDGEAKTVTFDDPTFEFLGVPLFRVGGFTIDDPTVKRKSGFLFPTFGRSSNLGYYFGTPYYFALSPSSEAIFRPVVYSKQGLLLSGFYARRFANGYASISAAGIYQLDPDGFGETNVSNGKTLRGMVGTRGQFTINKNFIFGWNVLAESDKNFAKLYDIENYTQSERVSEVWLQGSNDRNWLDLRAGRFQVQESVTDDEISARHRSQPWFLPSADYRRVDEDIAGGELRTRVNTRTIYRQRLRTYDNQAGTELIGVPGPEGLSSRLTAESTWRRQLITDNGLVVTPLLSGRVDVIETDFYDETDAALATLAANQGTSYDERELAARGMATAAVQVSYPFLFSAAGSSHVIEPIGQIIARPDAPYQETFGLPNEDAQALTFTAANLFDIDKFSGMDRMEGGTRANVGLRYVGTFDNGWRANALVGQSYHLAGENPFADPDIVKTGMFSGLEDDVSDVVAQFGINTPGGLQASFDTRISKDDGNPDRLAARLSYVSDKWSLGVGYSSVEGQPGYGLYERNEEGSVAGSLKFAEHWTAFAKAAYNFDQEYISTTTTGLAYEDSCYTFAGGYSMSRNDSSEISHDFKVFMSFRTLVDIGEDARPSFDQ</sequence>
<dbReference type="InterPro" id="IPR007543">
    <property type="entry name" value="LptD_C"/>
</dbReference>
<comment type="caution">
    <text evidence="1">Lacks conserved residue(s) required for the propagation of feature annotation.</text>
</comment>
<dbReference type="AlphaFoldDB" id="A0A3L7JDI0"/>
<evidence type="ECO:0000313" key="3">
    <source>
        <dbReference type="EMBL" id="RLQ87641.1"/>
    </source>
</evidence>
<keyword evidence="1" id="KW-0998">Cell outer membrane</keyword>
<evidence type="ECO:0000259" key="2">
    <source>
        <dbReference type="Pfam" id="PF04453"/>
    </source>
</evidence>
<gene>
    <name evidence="1" type="primary">lptD</name>
    <name evidence="3" type="ORF">D8780_04905</name>
</gene>
<dbReference type="GO" id="GO:0009279">
    <property type="term" value="C:cell outer membrane"/>
    <property type="evidence" value="ECO:0007669"/>
    <property type="project" value="UniProtKB-SubCell"/>
</dbReference>
<dbReference type="InterPro" id="IPR020889">
    <property type="entry name" value="LipoPS_assembly_LptD"/>
</dbReference>
<dbReference type="PANTHER" id="PTHR30189:SF1">
    <property type="entry name" value="LPS-ASSEMBLY PROTEIN LPTD"/>
    <property type="match status" value="1"/>
</dbReference>
<proteinExistence type="inferred from homology"/>
<dbReference type="Gene3D" id="2.60.450.10">
    <property type="entry name" value="Lipopolysaccharide (LPS) transport protein A like domain"/>
    <property type="match status" value="1"/>
</dbReference>
<dbReference type="GO" id="GO:1990351">
    <property type="term" value="C:transporter complex"/>
    <property type="evidence" value="ECO:0007669"/>
    <property type="project" value="TreeGrafter"/>
</dbReference>
<feature type="chain" id="PRO_5018343595" description="LPS-assembly protein LptD" evidence="1">
    <location>
        <begin position="34"/>
        <end position="796"/>
    </location>
</feature>
<organism evidence="3 4">
    <name type="scientific">Notoacmeibacter ruber</name>
    <dbReference type="NCBI Taxonomy" id="2670375"/>
    <lineage>
        <taxon>Bacteria</taxon>
        <taxon>Pseudomonadati</taxon>
        <taxon>Pseudomonadota</taxon>
        <taxon>Alphaproteobacteria</taxon>
        <taxon>Hyphomicrobiales</taxon>
        <taxon>Notoacmeibacteraceae</taxon>
        <taxon>Notoacmeibacter</taxon>
    </lineage>
</organism>